<organism evidence="8">
    <name type="scientific">Musca domestica</name>
    <name type="common">House fly</name>
    <dbReference type="NCBI Taxonomy" id="7370"/>
    <lineage>
        <taxon>Eukaryota</taxon>
        <taxon>Metazoa</taxon>
        <taxon>Ecdysozoa</taxon>
        <taxon>Arthropoda</taxon>
        <taxon>Hexapoda</taxon>
        <taxon>Insecta</taxon>
        <taxon>Pterygota</taxon>
        <taxon>Neoptera</taxon>
        <taxon>Endopterygota</taxon>
        <taxon>Diptera</taxon>
        <taxon>Brachycera</taxon>
        <taxon>Muscomorpha</taxon>
        <taxon>Muscoidea</taxon>
        <taxon>Muscidae</taxon>
        <taxon>Musca</taxon>
    </lineage>
</organism>
<feature type="compositionally biased region" description="Polar residues" evidence="6">
    <location>
        <begin position="1"/>
        <end position="17"/>
    </location>
</feature>
<keyword evidence="5" id="KW-0968">Cytoplasmic vesicle</keyword>
<evidence type="ECO:0000256" key="7">
    <source>
        <dbReference type="SAM" id="Phobius"/>
    </source>
</evidence>
<dbReference type="KEGG" id="mde:101890685"/>
<dbReference type="GeneID" id="101890685"/>
<evidence type="ECO:0000256" key="6">
    <source>
        <dbReference type="SAM" id="MobiDB-lite"/>
    </source>
</evidence>
<evidence type="ECO:0000256" key="2">
    <source>
        <dbReference type="ARBA" id="ARBA00022824"/>
    </source>
</evidence>
<feature type="transmembrane region" description="Helical" evidence="7">
    <location>
        <begin position="72"/>
        <end position="92"/>
    </location>
</feature>
<keyword evidence="9" id="KW-1185">Reference proteome</keyword>
<sequence length="105" mass="11767">MANKNKLNSSGEAASNKQKLKKQRSDDAKDYSSFKIVFFYCSLIVFLPVVTFFCLKSVVLDRFFTLTDLNTNIYSAVGAVLALHLALGLYIYRAYFGGKDSTKTD</sequence>
<dbReference type="eggNOG" id="KOG4783">
    <property type="taxonomic scope" value="Eukaryota"/>
</dbReference>
<evidence type="ECO:0000256" key="3">
    <source>
        <dbReference type="ARBA" id="ARBA00022989"/>
    </source>
</evidence>
<dbReference type="RefSeq" id="XP_005190688.1">
    <property type="nucleotide sequence ID" value="XM_005190631.3"/>
</dbReference>
<keyword evidence="1 7" id="KW-0812">Transmembrane</keyword>
<dbReference type="VEuPathDB" id="VectorBase:MDOA003409"/>
<evidence type="ECO:0000256" key="1">
    <source>
        <dbReference type="ARBA" id="ARBA00022692"/>
    </source>
</evidence>
<protein>
    <submittedName>
        <fullName evidence="10">Vacuolar ATPase assembly integral membrane protein VMA21 homolog</fullName>
    </submittedName>
</protein>
<keyword evidence="4 7" id="KW-0472">Membrane</keyword>
<reference evidence="10" key="2">
    <citation type="submission" date="2025-04" db="UniProtKB">
        <authorList>
            <consortium name="RefSeq"/>
        </authorList>
    </citation>
    <scope>IDENTIFICATION</scope>
    <source>
        <strain evidence="10">Aabys</strain>
    </source>
</reference>
<dbReference type="AlphaFoldDB" id="A0A1I8MC92"/>
<feature type="transmembrane region" description="Helical" evidence="7">
    <location>
        <begin position="37"/>
        <end position="60"/>
    </location>
</feature>
<evidence type="ECO:0000256" key="4">
    <source>
        <dbReference type="ARBA" id="ARBA00023136"/>
    </source>
</evidence>
<proteinExistence type="predicted"/>
<dbReference type="InterPro" id="IPR019013">
    <property type="entry name" value="Vma21"/>
</dbReference>
<dbReference type="STRING" id="7370.A0A1I8MC92"/>
<dbReference type="GO" id="GO:0070072">
    <property type="term" value="P:vacuolar proton-transporting V-type ATPase complex assembly"/>
    <property type="evidence" value="ECO:0007669"/>
    <property type="project" value="InterPro"/>
</dbReference>
<dbReference type="OrthoDB" id="160405at2759"/>
<evidence type="ECO:0000313" key="10">
    <source>
        <dbReference type="RefSeq" id="XP_005190688.1"/>
    </source>
</evidence>
<accession>A0A1I8MC92</accession>
<keyword evidence="2" id="KW-0256">Endoplasmic reticulum</keyword>
<name>A0A1I8MC92_MUSDO</name>
<evidence type="ECO:0000313" key="9">
    <source>
        <dbReference type="Proteomes" id="UP001652621"/>
    </source>
</evidence>
<dbReference type="VEuPathDB" id="VectorBase:MDOMA2_001176"/>
<dbReference type="Proteomes" id="UP001652621">
    <property type="component" value="Unplaced"/>
</dbReference>
<dbReference type="EnsemblMetazoa" id="MDOA003409-RA">
    <property type="protein sequence ID" value="MDOA003409-PA"/>
    <property type="gene ID" value="MDOA003409"/>
</dbReference>
<dbReference type="GO" id="GO:0031410">
    <property type="term" value="C:cytoplasmic vesicle"/>
    <property type="evidence" value="ECO:0007669"/>
    <property type="project" value="UniProtKB-KW"/>
</dbReference>
<gene>
    <name evidence="8" type="primary">101890685</name>
    <name evidence="10" type="synonym">LOC101890685</name>
</gene>
<reference evidence="8" key="1">
    <citation type="submission" date="2020-05" db="UniProtKB">
        <authorList>
            <consortium name="EnsemblMetazoa"/>
        </authorList>
    </citation>
    <scope>IDENTIFICATION</scope>
    <source>
        <strain evidence="8">Aabys</strain>
    </source>
</reference>
<evidence type="ECO:0000313" key="8">
    <source>
        <dbReference type="EnsemblMetazoa" id="MDOA003409-PA"/>
    </source>
</evidence>
<keyword evidence="3 7" id="KW-1133">Transmembrane helix</keyword>
<feature type="region of interest" description="Disordered" evidence="6">
    <location>
        <begin position="1"/>
        <end position="28"/>
    </location>
</feature>
<evidence type="ECO:0000256" key="5">
    <source>
        <dbReference type="ARBA" id="ARBA00023329"/>
    </source>
</evidence>
<dbReference type="Pfam" id="PF09446">
    <property type="entry name" value="VMA21"/>
    <property type="match status" value="1"/>
</dbReference>